<dbReference type="InterPro" id="IPR013783">
    <property type="entry name" value="Ig-like_fold"/>
</dbReference>
<evidence type="ECO:0000256" key="1">
    <source>
        <dbReference type="ARBA" id="ARBA00022729"/>
    </source>
</evidence>
<dbReference type="NCBIfam" id="TIGR04183">
    <property type="entry name" value="Por_Secre_tail"/>
    <property type="match status" value="1"/>
</dbReference>
<dbReference type="eggNOG" id="COG2911">
    <property type="taxonomic scope" value="Bacteria"/>
</dbReference>
<dbReference type="STRING" id="1094466.KQS_10960"/>
<dbReference type="SMART" id="SM00060">
    <property type="entry name" value="FN3"/>
    <property type="match status" value="3"/>
</dbReference>
<dbReference type="InterPro" id="IPR036116">
    <property type="entry name" value="FN3_sf"/>
</dbReference>
<dbReference type="OrthoDB" id="1652165at2"/>
<dbReference type="SUPFAM" id="SSF49265">
    <property type="entry name" value="Fibronectin type III"/>
    <property type="match status" value="2"/>
</dbReference>
<accession>H8XPP8</accession>
<name>H8XPP8_FLAIG</name>
<dbReference type="PROSITE" id="PS50853">
    <property type="entry name" value="FN3"/>
    <property type="match status" value="3"/>
</dbReference>
<sequence>MKTKQNDFVWTERSVDKIFKFFFTLLCALNFGNINSQTVETFNTAGTGSWVCPAGVTSIKVEAWGGGGGGGYARSTNRGAGGGGGGGAYTVSNTIAVVPGTTYYYRVGSGGTGGTAAGTAATPGQSSCFSTATNCGGTILASANGGGAGGSVTTNAPGTAGAGGSGGTFTSGSFNGGNGAAGSNGNGGGNGGGGGGGGAGTTANGGNASVLTGGTGATLYGGNGGNGVNSSSGNSGLTVGGGGAGGHRMGGIDAAGGNGANGQIIISYAGYCTLATTSSTYWISNFTTTLGLTNINNTSTYSAGGYGNYTAQSVSQIATGSFNFSVTLNSGTHGVNIWVDWNNDLDFNDAGEKVYASGGYVSSASGTITIPGGTPVGNYRMRVVADYLNTDPTACGTTTYTEGEDYTLQVATPPTCYTPTSLSASATSTTTGTASWTAPTLGTTPIGYQYVISTSNTTPGGAGTAVATTSVNFTGLLPNTTYYVFVRTNCGSGDFSSWVSTSFYTGYCSSTSTTSTYFINNFSTTGGTLNITNNGSGYSATGYGNFSAQVVSQQPFGSVNFSIALNSTYTFGVNIWIDWNGDLDFNDAGEKVYASGSYVNTATGVITVPGTAVAGNYRMRVVANYSSTDPLSCGSISNGETEDYTFTVLPSACPGIPTAVVVGPVTTTTATVNWTASSPAPASGYQYYLTTSATLPTGATVPTGSTAAGVTTVNLTGLTPNTTYYVYIRNNCGSGNVSPWTSQVSFYTGYCVSNSSSSTYFINNFSTTSGTTNITNNGSGYSAGGYGNFTAQTVTQAPSGSVNFSIALNSTNTFGVNIWVDWNNDMDFNDSGELVYASGAYVNTATGIITVPATAIAGNYRMRIVANYSSSNPSSCGTITSGETEDYTFNVTTLPCNTYPIAITTTPTSMTSTTISWSAPTPAPASGYQYYISTSSTVPTAGTAPTGTVGAGVTSVNVTGLVSNTTYYVYVRTNCGGSQGVWSGPSIFTQPNCMPGGGTGTSTLGCPSVVSGGLGLSGTDPAPISCGSSGCVDLEATYLHLGQTTSYTVQSIGYAPPYQFDCLANQVSVNVDDTWSPIINLPFNFCFYGTNYNQCLMGSNGLITFDTTNNTPGGYCSYSFADNIPIAGHSALVENAIFGVFHDIDPSKGGKVAWELITLNTGCRALVASWHDIPMFSASCNSILYTGMIVLYENTNVIEVYIENKQLCPTWNDGNAVVGIQDPTGTLASVAPNRNGLSADWTTTNEAWRFVPSGASITSLKWHEGSGTSGPVVGTTDVINVCPAGTTTYTAEVTYTLCNGTTLVETDEVVVTVSSGKTWNGSVSTNWNVANNWTPVGVPTSADCVLIPNVTNKPIISGTNYSGLARTVTVQNGATLTITATNALTVTDVINVSAGGQILVNNNGSIVQINNVTNVGNITYERTANIRKQDYVYWSSPVNNFPVTSVSPGTNAGFIYKWQPTTTTAYASNFGNWVNANENMVIGKGYIVRGPDSFTTTLQNYTATFTGVPNNGNITVPISRSTYNGANYTGPTSTLVTKDDDNWNLIGNPYPSSIHAINFLTLNTNIAGFIKVWTHGTLPSSAIADPFYSDFVYNYTPGDYITYNSTGTSSGPGVFNGYIAGGQGFFVLMNHTSAGTSETVSFNNTLRSNTYSNSQFFRTNNAQQVNADLERHRIWLDLISSNGNSIRTLVGYIQGATNSEDRLNDAFTDEKLNFNLYSLIEDKMMTIQGRTLPFDNNDQVPLGLKVNQAGMYTIGVGVVDGLFTNANQKIYLEDKLLNIIYDIKQSAYTFISEAGTFNNRFVLRYTTKSDAQLSSDNSISVFTNNSIAINSNKLKIKDVQVYDVLGKLILNKSNINKVNIELTEIMKANGVLLVKITLEDNTVYTKKIIY</sequence>
<dbReference type="eggNOG" id="COG4935">
    <property type="taxonomic scope" value="Bacteria"/>
</dbReference>
<gene>
    <name evidence="3" type="ordered locus">KQS_10960</name>
</gene>
<dbReference type="InterPro" id="IPR045474">
    <property type="entry name" value="GEVED"/>
</dbReference>
<dbReference type="Proteomes" id="UP000007599">
    <property type="component" value="Chromosome I"/>
</dbReference>
<dbReference type="NCBIfam" id="NF033708">
    <property type="entry name" value="T9SS_Cterm_ChiA"/>
    <property type="match status" value="1"/>
</dbReference>
<feature type="domain" description="Fibronectin type-III" evidence="2">
    <location>
        <begin position="899"/>
        <end position="993"/>
    </location>
</feature>
<dbReference type="Gene3D" id="2.60.40.10">
    <property type="entry name" value="Immunoglobulins"/>
    <property type="match status" value="3"/>
</dbReference>
<protein>
    <recommendedName>
        <fullName evidence="2">Fibronectin type-III domain-containing protein</fullName>
    </recommendedName>
</protein>
<proteinExistence type="predicted"/>
<evidence type="ECO:0000259" key="2">
    <source>
        <dbReference type="PROSITE" id="PS50853"/>
    </source>
</evidence>
<reference evidence="4" key="2">
    <citation type="submission" date="2012-03" db="EMBL/GenBank/DDBJ databases">
        <title>Complete genome sequence of Flavobacterium indicum GPTSA100-9T, isolated from warm spring water.</title>
        <authorList>
            <person name="Barbier P."/>
            <person name="Houel A."/>
            <person name="Loux V."/>
            <person name="Poulain J."/>
            <person name="Bernardet J.-F."/>
            <person name="Touchon M."/>
            <person name="Duchaud E."/>
        </authorList>
    </citation>
    <scope>NUCLEOTIDE SEQUENCE [LARGE SCALE GENOMIC DNA]</scope>
    <source>
        <strain evidence="4">DSM 17447 / CIP 109464 / GPTSA100-9</strain>
    </source>
</reference>
<keyword evidence="1" id="KW-0732">Signal</keyword>
<feature type="domain" description="Fibronectin type-III" evidence="2">
    <location>
        <begin position="418"/>
        <end position="511"/>
    </location>
</feature>
<dbReference type="RefSeq" id="WP_014389232.1">
    <property type="nucleotide sequence ID" value="NC_017025.1"/>
</dbReference>
<dbReference type="Pfam" id="PF00041">
    <property type="entry name" value="fn3"/>
    <property type="match status" value="3"/>
</dbReference>
<keyword evidence="4" id="KW-1185">Reference proteome</keyword>
<dbReference type="Pfam" id="PF20009">
    <property type="entry name" value="GEVED"/>
    <property type="match status" value="3"/>
</dbReference>
<dbReference type="eggNOG" id="COG3291">
    <property type="taxonomic scope" value="Bacteria"/>
</dbReference>
<dbReference type="KEGG" id="fin:KQS_10960"/>
<dbReference type="Pfam" id="PF21722">
    <property type="entry name" value="Gly_rich_2"/>
    <property type="match status" value="1"/>
</dbReference>
<evidence type="ECO:0000313" key="3">
    <source>
        <dbReference type="EMBL" id="CCG54114.1"/>
    </source>
</evidence>
<evidence type="ECO:0000313" key="4">
    <source>
        <dbReference type="Proteomes" id="UP000007599"/>
    </source>
</evidence>
<dbReference type="HOGENOM" id="CLU_237224_0_0_10"/>
<dbReference type="InterPro" id="IPR003961">
    <property type="entry name" value="FN3_dom"/>
</dbReference>
<dbReference type="InterPro" id="IPR026444">
    <property type="entry name" value="Secre_tail"/>
</dbReference>
<dbReference type="InterPro" id="IPR049304">
    <property type="entry name" value="Gly_rich_dom"/>
</dbReference>
<reference evidence="3 4" key="1">
    <citation type="journal article" date="2012" name="J. Bacteriol.">
        <title>Complete Genome Sequence of Flavobacterium indicum GPSTA100-9T, Isolated from Warm Spring Water.</title>
        <authorList>
            <person name="Barbier P."/>
            <person name="Houel A."/>
            <person name="Loux V."/>
            <person name="Poulain J."/>
            <person name="Bernardet J.F."/>
            <person name="Touchon M."/>
            <person name="Duchaud E."/>
        </authorList>
    </citation>
    <scope>NUCLEOTIDE SEQUENCE [LARGE SCALE GENOMIC DNA]</scope>
    <source>
        <strain evidence="4">DSM 17447 / CIP 109464 / GPTSA100-9</strain>
    </source>
</reference>
<dbReference type="eggNOG" id="COG1345">
    <property type="taxonomic scope" value="Bacteria"/>
</dbReference>
<feature type="domain" description="Fibronectin type-III" evidence="2">
    <location>
        <begin position="656"/>
        <end position="751"/>
    </location>
</feature>
<dbReference type="PATRIC" id="fig|1094466.5.peg.2150"/>
<dbReference type="EMBL" id="HE774682">
    <property type="protein sequence ID" value="CCG54114.1"/>
    <property type="molecule type" value="Genomic_DNA"/>
</dbReference>
<dbReference type="eggNOG" id="COG1404">
    <property type="taxonomic scope" value="Bacteria"/>
</dbReference>
<organism evidence="3 4">
    <name type="scientific">Flavobacterium indicum (strain DSM 17447 / CIP 109464 / GPTSA100-9)</name>
    <dbReference type="NCBI Taxonomy" id="1094466"/>
    <lineage>
        <taxon>Bacteria</taxon>
        <taxon>Pseudomonadati</taxon>
        <taxon>Bacteroidota</taxon>
        <taxon>Flavobacteriia</taxon>
        <taxon>Flavobacteriales</taxon>
        <taxon>Flavobacteriaceae</taxon>
        <taxon>Flavobacterium</taxon>
    </lineage>
</organism>